<evidence type="ECO:0000256" key="1">
    <source>
        <dbReference type="SAM" id="MobiDB-lite"/>
    </source>
</evidence>
<accession>A0A177T6H5</accession>
<dbReference type="EMBL" id="LWDF02000429">
    <property type="protein sequence ID" value="KAE8248799.1"/>
    <property type="molecule type" value="Genomic_DNA"/>
</dbReference>
<keyword evidence="3" id="KW-1185">Reference proteome</keyword>
<protein>
    <submittedName>
        <fullName evidence="2">Uncharacterized protein</fullName>
    </submittedName>
</protein>
<organism evidence="2 3">
    <name type="scientific">Tilletia indica</name>
    <dbReference type="NCBI Taxonomy" id="43049"/>
    <lineage>
        <taxon>Eukaryota</taxon>
        <taxon>Fungi</taxon>
        <taxon>Dikarya</taxon>
        <taxon>Basidiomycota</taxon>
        <taxon>Ustilaginomycotina</taxon>
        <taxon>Exobasidiomycetes</taxon>
        <taxon>Tilletiales</taxon>
        <taxon>Tilletiaceae</taxon>
        <taxon>Tilletia</taxon>
    </lineage>
</organism>
<feature type="region of interest" description="Disordered" evidence="1">
    <location>
        <begin position="141"/>
        <end position="168"/>
    </location>
</feature>
<sequence length="168" mass="18872">MVQKFRNLRVVSSHINAQHSWTSCSTTILTPSFEYIAEKYKVQQCNYQDFVPRVTAKGGVRALQHDHTPSDQSNAKGKSPVRKLKTRVDYAIKTCFDLQVWMIQDLLLQEAVSRPASQGQSVLFYGIGKERLDFIGVRPLQESGTSTTPLPSSRTRRSASHFDDAAIA</sequence>
<name>A0A177T6H5_9BASI</name>
<dbReference type="AlphaFoldDB" id="A0A177T6H5"/>
<evidence type="ECO:0000313" key="3">
    <source>
        <dbReference type="Proteomes" id="UP000077521"/>
    </source>
</evidence>
<comment type="caution">
    <text evidence="2">The sequence shown here is derived from an EMBL/GenBank/DDBJ whole genome shotgun (WGS) entry which is preliminary data.</text>
</comment>
<reference evidence="2" key="1">
    <citation type="submission" date="2016-04" db="EMBL/GenBank/DDBJ databases">
        <authorList>
            <person name="Nguyen H.D."/>
            <person name="Samba Siva P."/>
            <person name="Cullis J."/>
            <person name="Levesque C.A."/>
            <person name="Hambleton S."/>
        </authorList>
    </citation>
    <scope>NUCLEOTIDE SEQUENCE</scope>
    <source>
        <strain evidence="2">DAOMC 236416</strain>
    </source>
</reference>
<evidence type="ECO:0000313" key="2">
    <source>
        <dbReference type="EMBL" id="KAE8248799.1"/>
    </source>
</evidence>
<dbReference type="PROSITE" id="PS51257">
    <property type="entry name" value="PROKAR_LIPOPROTEIN"/>
    <property type="match status" value="1"/>
</dbReference>
<gene>
    <name evidence="2" type="ORF">A4X13_0g5469</name>
</gene>
<dbReference type="Proteomes" id="UP000077521">
    <property type="component" value="Unassembled WGS sequence"/>
</dbReference>
<proteinExistence type="predicted"/>
<reference evidence="2" key="2">
    <citation type="journal article" date="2019" name="IMA Fungus">
        <title>Genome sequencing and comparison of five Tilletia species to identify candidate genes for the detection of regulated species infecting wheat.</title>
        <authorList>
            <person name="Nguyen H.D.T."/>
            <person name="Sultana T."/>
            <person name="Kesanakurti P."/>
            <person name="Hambleton S."/>
        </authorList>
    </citation>
    <scope>NUCLEOTIDE SEQUENCE</scope>
    <source>
        <strain evidence="2">DAOMC 236416</strain>
    </source>
</reference>